<comment type="caution">
    <text evidence="1">The sequence shown here is derived from an EMBL/GenBank/DDBJ whole genome shotgun (WGS) entry which is preliminary data.</text>
</comment>
<keyword evidence="2" id="KW-1185">Reference proteome</keyword>
<dbReference type="Proteomes" id="UP000295380">
    <property type="component" value="Unassembled WGS sequence"/>
</dbReference>
<accession>A0A4R7NHM2</accession>
<proteinExistence type="predicted"/>
<name>A0A4R7NHM2_9GAMM</name>
<reference evidence="1 2" key="1">
    <citation type="submission" date="2019-03" db="EMBL/GenBank/DDBJ databases">
        <title>Genomic Encyclopedia of Type Strains, Phase IV (KMG-IV): sequencing the most valuable type-strain genomes for metagenomic binning, comparative biology and taxonomic classification.</title>
        <authorList>
            <person name="Goeker M."/>
        </authorList>
    </citation>
    <scope>NUCLEOTIDE SEQUENCE [LARGE SCALE GENOMIC DNA]</scope>
    <source>
        <strain evidence="1 2">DSM 6770</strain>
    </source>
</reference>
<evidence type="ECO:0000313" key="2">
    <source>
        <dbReference type="Proteomes" id="UP000295380"/>
    </source>
</evidence>
<dbReference type="AlphaFoldDB" id="A0A4R7NHM2"/>
<dbReference type="EMBL" id="SOBR01000007">
    <property type="protein sequence ID" value="TDU20104.1"/>
    <property type="molecule type" value="Genomic_DNA"/>
</dbReference>
<protein>
    <submittedName>
        <fullName evidence="1">Uncharacterized protein</fullName>
    </submittedName>
</protein>
<gene>
    <name evidence="1" type="ORF">C8E00_1073</name>
</gene>
<organism evidence="1 2">
    <name type="scientific">Chromohalobacter marismortui</name>
    <dbReference type="NCBI Taxonomy" id="42055"/>
    <lineage>
        <taxon>Bacteria</taxon>
        <taxon>Pseudomonadati</taxon>
        <taxon>Pseudomonadota</taxon>
        <taxon>Gammaproteobacteria</taxon>
        <taxon>Oceanospirillales</taxon>
        <taxon>Halomonadaceae</taxon>
        <taxon>Chromohalobacter</taxon>
    </lineage>
</organism>
<evidence type="ECO:0000313" key="1">
    <source>
        <dbReference type="EMBL" id="TDU20104.1"/>
    </source>
</evidence>
<sequence length="36" mass="4515">MQIYVEKKSTYYPWLIYSHKVSYLLKLSMMFLRLQI</sequence>